<keyword evidence="3" id="KW-1185">Reference proteome</keyword>
<evidence type="ECO:0000313" key="2">
    <source>
        <dbReference type="EMBL" id="RKP55392.1"/>
    </source>
</evidence>
<evidence type="ECO:0000313" key="3">
    <source>
        <dbReference type="Proteomes" id="UP000282076"/>
    </source>
</evidence>
<feature type="region of interest" description="Disordered" evidence="1">
    <location>
        <begin position="40"/>
        <end position="77"/>
    </location>
</feature>
<proteinExistence type="predicted"/>
<gene>
    <name evidence="2" type="ORF">D7Z26_09375</name>
</gene>
<protein>
    <submittedName>
        <fullName evidence="2">Uncharacterized protein</fullName>
    </submittedName>
</protein>
<organism evidence="2 3">
    <name type="scientific">Cohnella endophytica</name>
    <dbReference type="NCBI Taxonomy" id="2419778"/>
    <lineage>
        <taxon>Bacteria</taxon>
        <taxon>Bacillati</taxon>
        <taxon>Bacillota</taxon>
        <taxon>Bacilli</taxon>
        <taxon>Bacillales</taxon>
        <taxon>Paenibacillaceae</taxon>
        <taxon>Cohnella</taxon>
    </lineage>
</organism>
<evidence type="ECO:0000256" key="1">
    <source>
        <dbReference type="SAM" id="MobiDB-lite"/>
    </source>
</evidence>
<dbReference type="AlphaFoldDB" id="A0A494XY18"/>
<reference evidence="2 3" key="1">
    <citation type="submission" date="2018-10" db="EMBL/GenBank/DDBJ databases">
        <title>Cohnella sp. M2MS4P-1, whole genome shotgun sequence.</title>
        <authorList>
            <person name="Tuo L."/>
        </authorList>
    </citation>
    <scope>NUCLEOTIDE SEQUENCE [LARGE SCALE GENOMIC DNA]</scope>
    <source>
        <strain evidence="2 3">M2MS4P-1</strain>
    </source>
</reference>
<accession>A0A494XY18</accession>
<comment type="caution">
    <text evidence="2">The sequence shown here is derived from an EMBL/GenBank/DDBJ whole genome shotgun (WGS) entry which is preliminary data.</text>
</comment>
<name>A0A494XY18_9BACL</name>
<dbReference type="EMBL" id="RBZM01000004">
    <property type="protein sequence ID" value="RKP55392.1"/>
    <property type="molecule type" value="Genomic_DNA"/>
</dbReference>
<dbReference type="Proteomes" id="UP000282076">
    <property type="component" value="Unassembled WGS sequence"/>
</dbReference>
<sequence>MNDPALAMRLLRARRKEAGVCIYCGGPLLTTTMCEPCADKKRPGTGETAMRAKRRYPLVRKSASKTPKGKKKNETDG</sequence>